<proteinExistence type="predicted"/>
<protein>
    <submittedName>
        <fullName evidence="2">Uncharacterized protein</fullName>
    </submittedName>
</protein>
<dbReference type="Proteomes" id="UP000799640">
    <property type="component" value="Unassembled WGS sequence"/>
</dbReference>
<keyword evidence="3" id="KW-1185">Reference proteome</keyword>
<sequence length="104" mass="11643">MLSPVLDVPSMAFYGSTTYKPAPRPRPSPSPPLAPKQSHSRRRPQPSQPPPWPCRTVNCHGKSLLPVRMPPGTRLMRPTLQVCGLVYGCTPCPRPRPVWPRIDR</sequence>
<evidence type="ECO:0000313" key="3">
    <source>
        <dbReference type="Proteomes" id="UP000799640"/>
    </source>
</evidence>
<dbReference type="EMBL" id="ML996692">
    <property type="protein sequence ID" value="KAF2401823.1"/>
    <property type="molecule type" value="Genomic_DNA"/>
</dbReference>
<evidence type="ECO:0000256" key="1">
    <source>
        <dbReference type="SAM" id="MobiDB-lite"/>
    </source>
</evidence>
<feature type="region of interest" description="Disordered" evidence="1">
    <location>
        <begin position="14"/>
        <end position="55"/>
    </location>
</feature>
<organism evidence="2 3">
    <name type="scientific">Trichodelitschia bisporula</name>
    <dbReference type="NCBI Taxonomy" id="703511"/>
    <lineage>
        <taxon>Eukaryota</taxon>
        <taxon>Fungi</taxon>
        <taxon>Dikarya</taxon>
        <taxon>Ascomycota</taxon>
        <taxon>Pezizomycotina</taxon>
        <taxon>Dothideomycetes</taxon>
        <taxon>Dothideomycetes incertae sedis</taxon>
        <taxon>Phaeotrichales</taxon>
        <taxon>Phaeotrichaceae</taxon>
        <taxon>Trichodelitschia</taxon>
    </lineage>
</organism>
<dbReference type="AlphaFoldDB" id="A0A6G1I0I2"/>
<accession>A0A6G1I0I2</accession>
<reference evidence="2" key="1">
    <citation type="journal article" date="2020" name="Stud. Mycol.">
        <title>101 Dothideomycetes genomes: a test case for predicting lifestyles and emergence of pathogens.</title>
        <authorList>
            <person name="Haridas S."/>
            <person name="Albert R."/>
            <person name="Binder M."/>
            <person name="Bloem J."/>
            <person name="Labutti K."/>
            <person name="Salamov A."/>
            <person name="Andreopoulos B."/>
            <person name="Baker S."/>
            <person name="Barry K."/>
            <person name="Bills G."/>
            <person name="Bluhm B."/>
            <person name="Cannon C."/>
            <person name="Castanera R."/>
            <person name="Culley D."/>
            <person name="Daum C."/>
            <person name="Ezra D."/>
            <person name="Gonzalez J."/>
            <person name="Henrissat B."/>
            <person name="Kuo A."/>
            <person name="Liang C."/>
            <person name="Lipzen A."/>
            <person name="Lutzoni F."/>
            <person name="Magnuson J."/>
            <person name="Mondo S."/>
            <person name="Nolan M."/>
            <person name="Ohm R."/>
            <person name="Pangilinan J."/>
            <person name="Park H.-J."/>
            <person name="Ramirez L."/>
            <person name="Alfaro M."/>
            <person name="Sun H."/>
            <person name="Tritt A."/>
            <person name="Yoshinaga Y."/>
            <person name="Zwiers L.-H."/>
            <person name="Turgeon B."/>
            <person name="Goodwin S."/>
            <person name="Spatafora J."/>
            <person name="Crous P."/>
            <person name="Grigoriev I."/>
        </authorList>
    </citation>
    <scope>NUCLEOTIDE SEQUENCE</scope>
    <source>
        <strain evidence="2">CBS 262.69</strain>
    </source>
</reference>
<evidence type="ECO:0000313" key="2">
    <source>
        <dbReference type="EMBL" id="KAF2401823.1"/>
    </source>
</evidence>
<gene>
    <name evidence="2" type="ORF">EJ06DRAFT_362701</name>
</gene>
<feature type="compositionally biased region" description="Pro residues" evidence="1">
    <location>
        <begin position="22"/>
        <end position="34"/>
    </location>
</feature>
<name>A0A6G1I0I2_9PEZI</name>